<keyword evidence="4" id="KW-0443">Lipid metabolism</keyword>
<keyword evidence="7" id="KW-1185">Reference proteome</keyword>
<dbReference type="PANTHER" id="PTHR45266">
    <property type="entry name" value="OXALOACETATE DECARBOXYLASE ALPHA CHAIN"/>
    <property type="match status" value="1"/>
</dbReference>
<dbReference type="PANTHER" id="PTHR45266:SF3">
    <property type="entry name" value="OXALOACETATE DECARBOXYLASE ALPHA CHAIN"/>
    <property type="match status" value="1"/>
</dbReference>
<feature type="domain" description="Lipoyl-binding" evidence="5">
    <location>
        <begin position="74"/>
        <end position="150"/>
    </location>
</feature>
<dbReference type="InterPro" id="IPR000089">
    <property type="entry name" value="Biotin_lipoyl"/>
</dbReference>
<dbReference type="Proteomes" id="UP000034954">
    <property type="component" value="Unassembled WGS sequence"/>
</dbReference>
<dbReference type="UniPathway" id="UPA00094"/>
<comment type="function">
    <text evidence="1 4">This protein is a component of the acetyl coenzyme A carboxylase complex; first, biotin carboxylase catalyzes the carboxylation of the carrier protein and then the transcarboxylase transfers the carboxyl group to form malonyl-CoA.</text>
</comment>
<dbReference type="SUPFAM" id="SSF51230">
    <property type="entry name" value="Single hybrid motif"/>
    <property type="match status" value="1"/>
</dbReference>
<keyword evidence="4" id="KW-0444">Lipid biosynthesis</keyword>
<dbReference type="InterPro" id="IPR011053">
    <property type="entry name" value="Single_hybrid_motif"/>
</dbReference>
<sequence length="154" mass="16994">MSIIDKVKQLISIMNENELSEIEIQEDVTKIRLKKSDAGYTHTVASAVAVPPLYTSSLEQRHQVPVLSKEGENTKEIISPMVGTFYRANAPGAEPCANVGDVVNEETVVCIIEAMKIMNEVKAEMVGEIVDIYVNDGEAVEFGQPLFRVRRSAQ</sequence>
<dbReference type="NCBIfam" id="TIGR00531">
    <property type="entry name" value="BCCP"/>
    <property type="match status" value="1"/>
</dbReference>
<dbReference type="PRINTS" id="PR01071">
    <property type="entry name" value="ACOABIOTINCC"/>
</dbReference>
<dbReference type="GO" id="GO:0006633">
    <property type="term" value="P:fatty acid biosynthetic process"/>
    <property type="evidence" value="ECO:0007669"/>
    <property type="project" value="UniProtKB-UniPathway"/>
</dbReference>
<keyword evidence="4" id="KW-0275">Fatty acid biosynthesis</keyword>
<evidence type="ECO:0000256" key="1">
    <source>
        <dbReference type="ARBA" id="ARBA00003761"/>
    </source>
</evidence>
<dbReference type="GO" id="GO:0003989">
    <property type="term" value="F:acetyl-CoA carboxylase activity"/>
    <property type="evidence" value="ECO:0007669"/>
    <property type="project" value="InterPro"/>
</dbReference>
<protein>
    <recommendedName>
        <fullName evidence="2 4">Biotin carboxyl carrier protein of acetyl-CoA carboxylase</fullName>
    </recommendedName>
</protein>
<name>A0A0M2UQ87_9BACT</name>
<evidence type="ECO:0000256" key="2">
    <source>
        <dbReference type="ARBA" id="ARBA00017562"/>
    </source>
</evidence>
<dbReference type="InterPro" id="IPR001249">
    <property type="entry name" value="AcCoA_biotinCC"/>
</dbReference>
<dbReference type="PATRIC" id="fig|380242.3.peg.4031"/>
<dbReference type="AlphaFoldDB" id="A0A0M2UQ87"/>
<comment type="caution">
    <text evidence="6">The sequence shown here is derived from an EMBL/GenBank/DDBJ whole genome shotgun (WGS) entry which is preliminary data.</text>
</comment>
<dbReference type="Gene3D" id="2.40.50.100">
    <property type="match status" value="1"/>
</dbReference>
<dbReference type="CDD" id="cd06850">
    <property type="entry name" value="biotinyl_domain"/>
    <property type="match status" value="1"/>
</dbReference>
<evidence type="ECO:0000313" key="7">
    <source>
        <dbReference type="Proteomes" id="UP000034954"/>
    </source>
</evidence>
<reference evidence="6 7" key="1">
    <citation type="journal article" date="2013" name="BMC Microbiol.">
        <title>Identification of the type II cytochrome c maturation pathway in anammox bacteria by comparative genomics.</title>
        <authorList>
            <person name="Ferousi C."/>
            <person name="Speth D.R."/>
            <person name="Reimann J."/>
            <person name="Op den Camp H.J."/>
            <person name="Allen J.W."/>
            <person name="Keltjens J.T."/>
            <person name="Jetten M.S."/>
        </authorList>
    </citation>
    <scope>NUCLEOTIDE SEQUENCE [LARGE SCALE GENOMIC DNA]</scope>
    <source>
        <strain evidence="6">RU1</strain>
    </source>
</reference>
<dbReference type="GO" id="GO:0009317">
    <property type="term" value="C:acetyl-CoA carboxylase complex"/>
    <property type="evidence" value="ECO:0007669"/>
    <property type="project" value="InterPro"/>
</dbReference>
<dbReference type="InterPro" id="IPR050709">
    <property type="entry name" value="Biotin_Carboxyl_Carrier/Decarb"/>
</dbReference>
<evidence type="ECO:0000256" key="3">
    <source>
        <dbReference type="ARBA" id="ARBA00023267"/>
    </source>
</evidence>
<keyword evidence="4" id="KW-0276">Fatty acid metabolism</keyword>
<evidence type="ECO:0000313" key="6">
    <source>
        <dbReference type="EMBL" id="KKO18047.1"/>
    </source>
</evidence>
<proteinExistence type="predicted"/>
<dbReference type="PROSITE" id="PS50968">
    <property type="entry name" value="BIOTINYL_LIPOYL"/>
    <property type="match status" value="1"/>
</dbReference>
<keyword evidence="3 4" id="KW-0092">Biotin</keyword>
<dbReference type="EMBL" id="LAQJ01000299">
    <property type="protein sequence ID" value="KKO18047.1"/>
    <property type="molecule type" value="Genomic_DNA"/>
</dbReference>
<gene>
    <name evidence="6" type="ORF">BROFUL_03270</name>
</gene>
<evidence type="ECO:0000256" key="4">
    <source>
        <dbReference type="RuleBase" id="RU364072"/>
    </source>
</evidence>
<comment type="pathway">
    <text evidence="4">Lipid metabolism; fatty acid biosynthesis.</text>
</comment>
<organism evidence="6 7">
    <name type="scientific">Candidatus Brocadia fulgida</name>
    <dbReference type="NCBI Taxonomy" id="380242"/>
    <lineage>
        <taxon>Bacteria</taxon>
        <taxon>Pseudomonadati</taxon>
        <taxon>Planctomycetota</taxon>
        <taxon>Candidatus Brocadiia</taxon>
        <taxon>Candidatus Brocadiales</taxon>
        <taxon>Candidatus Brocadiaceae</taxon>
        <taxon>Candidatus Brocadia</taxon>
    </lineage>
</organism>
<accession>A0A0M2UQ87</accession>
<evidence type="ECO:0000259" key="5">
    <source>
        <dbReference type="PROSITE" id="PS50968"/>
    </source>
</evidence>
<dbReference type="Pfam" id="PF00364">
    <property type="entry name" value="Biotin_lipoyl"/>
    <property type="match status" value="1"/>
</dbReference>